<dbReference type="EMBL" id="AMGX01000024">
    <property type="protein sequence ID" value="EXJ65740.1"/>
    <property type="molecule type" value="Genomic_DNA"/>
</dbReference>
<dbReference type="CDD" id="cd00920">
    <property type="entry name" value="Cupredoxin"/>
    <property type="match status" value="1"/>
</dbReference>
<evidence type="ECO:0000256" key="2">
    <source>
        <dbReference type="SAM" id="Phobius"/>
    </source>
</evidence>
<dbReference type="Proteomes" id="UP000019471">
    <property type="component" value="Unassembled WGS sequence"/>
</dbReference>
<evidence type="ECO:0000313" key="4">
    <source>
        <dbReference type="EMBL" id="EXJ65740.1"/>
    </source>
</evidence>
<keyword evidence="3" id="KW-0732">Signal</keyword>
<dbReference type="STRING" id="1182543.W9WL60"/>
<dbReference type="InterPro" id="IPR052953">
    <property type="entry name" value="Ser-rich/MCO-related"/>
</dbReference>
<reference evidence="4 5" key="1">
    <citation type="submission" date="2013-03" db="EMBL/GenBank/DDBJ databases">
        <title>The Genome Sequence of Cladophialophora psammophila CBS 110553.</title>
        <authorList>
            <consortium name="The Broad Institute Genomics Platform"/>
            <person name="Cuomo C."/>
            <person name="de Hoog S."/>
            <person name="Gorbushina A."/>
            <person name="Walker B."/>
            <person name="Young S.K."/>
            <person name="Zeng Q."/>
            <person name="Gargeya S."/>
            <person name="Fitzgerald M."/>
            <person name="Haas B."/>
            <person name="Abouelleil A."/>
            <person name="Allen A.W."/>
            <person name="Alvarado L."/>
            <person name="Arachchi H.M."/>
            <person name="Berlin A.M."/>
            <person name="Chapman S.B."/>
            <person name="Gainer-Dewar J."/>
            <person name="Goldberg J."/>
            <person name="Griggs A."/>
            <person name="Gujja S."/>
            <person name="Hansen M."/>
            <person name="Howarth C."/>
            <person name="Imamovic A."/>
            <person name="Ireland A."/>
            <person name="Larimer J."/>
            <person name="McCowan C."/>
            <person name="Murphy C."/>
            <person name="Pearson M."/>
            <person name="Poon T.W."/>
            <person name="Priest M."/>
            <person name="Roberts A."/>
            <person name="Saif S."/>
            <person name="Shea T."/>
            <person name="Sisk P."/>
            <person name="Sykes S."/>
            <person name="Wortman J."/>
            <person name="Nusbaum C."/>
            <person name="Birren B."/>
        </authorList>
    </citation>
    <scope>NUCLEOTIDE SEQUENCE [LARGE SCALE GENOMIC DNA]</scope>
    <source>
        <strain evidence="4 5">CBS 110553</strain>
    </source>
</reference>
<protein>
    <recommendedName>
        <fullName evidence="6">Phytocyanin domain-containing protein</fullName>
    </recommendedName>
</protein>
<accession>W9WL60</accession>
<dbReference type="PANTHER" id="PTHR34883:SF19">
    <property type="entry name" value="EXTRACELLULAR SERINE-RICH PROTEIN"/>
    <property type="match status" value="1"/>
</dbReference>
<feature type="region of interest" description="Disordered" evidence="1">
    <location>
        <begin position="277"/>
        <end position="302"/>
    </location>
</feature>
<gene>
    <name evidence="4" type="ORF">A1O5_11268</name>
</gene>
<comment type="caution">
    <text evidence="4">The sequence shown here is derived from an EMBL/GenBank/DDBJ whole genome shotgun (WGS) entry which is preliminary data.</text>
</comment>
<dbReference type="SUPFAM" id="SSF49503">
    <property type="entry name" value="Cupredoxins"/>
    <property type="match status" value="1"/>
</dbReference>
<dbReference type="PANTHER" id="PTHR34883">
    <property type="entry name" value="SERINE-RICH PROTEIN, PUTATIVE-RELATED-RELATED"/>
    <property type="match status" value="1"/>
</dbReference>
<feature type="compositionally biased region" description="Pro residues" evidence="1">
    <location>
        <begin position="342"/>
        <end position="351"/>
    </location>
</feature>
<dbReference type="AlphaFoldDB" id="W9WL60"/>
<evidence type="ECO:0000256" key="3">
    <source>
        <dbReference type="SAM" id="SignalP"/>
    </source>
</evidence>
<feature type="transmembrane region" description="Helical" evidence="2">
    <location>
        <begin position="247"/>
        <end position="269"/>
    </location>
</feature>
<dbReference type="Gene3D" id="2.60.40.420">
    <property type="entry name" value="Cupredoxins - blue copper proteins"/>
    <property type="match status" value="1"/>
</dbReference>
<feature type="region of interest" description="Disordered" evidence="1">
    <location>
        <begin position="337"/>
        <end position="378"/>
    </location>
</feature>
<dbReference type="GeneID" id="19195957"/>
<dbReference type="RefSeq" id="XP_007750030.1">
    <property type="nucleotide sequence ID" value="XM_007751840.1"/>
</dbReference>
<name>W9WL60_9EURO</name>
<feature type="compositionally biased region" description="Low complexity" evidence="1">
    <location>
        <begin position="211"/>
        <end position="241"/>
    </location>
</feature>
<keyword evidence="2" id="KW-0472">Membrane</keyword>
<evidence type="ECO:0000313" key="5">
    <source>
        <dbReference type="Proteomes" id="UP000019471"/>
    </source>
</evidence>
<feature type="region of interest" description="Disordered" evidence="1">
    <location>
        <begin position="20"/>
        <end position="65"/>
    </location>
</feature>
<dbReference type="HOGENOM" id="CLU_043835_0_0_1"/>
<feature type="compositionally biased region" description="Basic and acidic residues" evidence="1">
    <location>
        <begin position="277"/>
        <end position="288"/>
    </location>
</feature>
<organism evidence="4 5">
    <name type="scientific">Cladophialophora psammophila CBS 110553</name>
    <dbReference type="NCBI Taxonomy" id="1182543"/>
    <lineage>
        <taxon>Eukaryota</taxon>
        <taxon>Fungi</taxon>
        <taxon>Dikarya</taxon>
        <taxon>Ascomycota</taxon>
        <taxon>Pezizomycotina</taxon>
        <taxon>Eurotiomycetes</taxon>
        <taxon>Chaetothyriomycetidae</taxon>
        <taxon>Chaetothyriales</taxon>
        <taxon>Herpotrichiellaceae</taxon>
        <taxon>Cladophialophora</taxon>
    </lineage>
</organism>
<keyword evidence="2" id="KW-1133">Transmembrane helix</keyword>
<proteinExistence type="predicted"/>
<feature type="chain" id="PRO_5004931390" description="Phytocyanin domain-containing protein" evidence="3">
    <location>
        <begin position="18"/>
        <end position="394"/>
    </location>
</feature>
<feature type="region of interest" description="Disordered" evidence="1">
    <location>
        <begin position="197"/>
        <end position="241"/>
    </location>
</feature>
<evidence type="ECO:0008006" key="6">
    <source>
        <dbReference type="Google" id="ProtNLM"/>
    </source>
</evidence>
<keyword evidence="5" id="KW-1185">Reference proteome</keyword>
<dbReference type="eggNOG" id="ENOG502S0EC">
    <property type="taxonomic scope" value="Eukaryota"/>
</dbReference>
<dbReference type="OrthoDB" id="2331100at2759"/>
<keyword evidence="2" id="KW-0812">Transmembrane</keyword>
<sequence>MRRSLTLFLGLAALGFAQDSGTPTTATDSSTATPTDSATSAPAPTSSSTSYGAESSNSTTATSTTQGPITHTVAVALAGFTFAPDVTLAKVGDTILFQFYPNNHSVIRAEYGYPCVPYEDTGVDKVGFFSGFYPVEAVLPDPPQWSILVNDTNPIFYYCGAAGSCIDHQMVGVINPNATTSLQHQKDLAAESQFMLLPGQPWPNESENPLATSSPTTSATSTASATNSPSTGAADKSSSGSSLSGGAIAGIAIGASAVALAAAVALYLCGRQSRARESSIKHIDDRPNTGHATQVSYNPHAPHGHMSYITDPTKHMSMHSSVVGMAPSPALPGYVPSHDPTMSPPLHPAYPAPISDSLSPESIAPGSDVAAPHSPSPSQMYSVPAYSIGVPQSM</sequence>
<feature type="signal peptide" evidence="3">
    <location>
        <begin position="1"/>
        <end position="17"/>
    </location>
</feature>
<evidence type="ECO:0000256" key="1">
    <source>
        <dbReference type="SAM" id="MobiDB-lite"/>
    </source>
</evidence>
<dbReference type="InterPro" id="IPR008972">
    <property type="entry name" value="Cupredoxin"/>
</dbReference>